<evidence type="ECO:0000313" key="1">
    <source>
        <dbReference type="EMBL" id="MDP9832494.1"/>
    </source>
</evidence>
<proteinExistence type="predicted"/>
<organism evidence="1 2">
    <name type="scientific">Trueperella abortisuis</name>
    <dbReference type="NCBI Taxonomy" id="445930"/>
    <lineage>
        <taxon>Bacteria</taxon>
        <taxon>Bacillati</taxon>
        <taxon>Actinomycetota</taxon>
        <taxon>Actinomycetes</taxon>
        <taxon>Actinomycetales</taxon>
        <taxon>Actinomycetaceae</taxon>
        <taxon>Trueperella</taxon>
    </lineage>
</organism>
<dbReference type="EMBL" id="JAUSQL010000001">
    <property type="protein sequence ID" value="MDP9832494.1"/>
    <property type="molecule type" value="Genomic_DNA"/>
</dbReference>
<dbReference type="RefSeq" id="WP_296931715.1">
    <property type="nucleotide sequence ID" value="NZ_JAUSQL010000001.1"/>
</dbReference>
<comment type="caution">
    <text evidence="1">The sequence shown here is derived from an EMBL/GenBank/DDBJ whole genome shotgun (WGS) entry which is preliminary data.</text>
</comment>
<protein>
    <recommendedName>
        <fullName evidence="3">UDP-N-acetylmuramyl pentapeptide phosphotransferase/UDP-N-acetylglucosamine-1-phosphate transferase</fullName>
    </recommendedName>
</protein>
<evidence type="ECO:0000313" key="2">
    <source>
        <dbReference type="Proteomes" id="UP001230145"/>
    </source>
</evidence>
<gene>
    <name evidence="1" type="ORF">J2S45_001173</name>
</gene>
<dbReference type="Proteomes" id="UP001230145">
    <property type="component" value="Unassembled WGS sequence"/>
</dbReference>
<reference evidence="1 2" key="1">
    <citation type="submission" date="2023-07" db="EMBL/GenBank/DDBJ databases">
        <title>Sequencing the genomes of 1000 actinobacteria strains.</title>
        <authorList>
            <person name="Klenk H.-P."/>
        </authorList>
    </citation>
    <scope>NUCLEOTIDE SEQUENCE [LARGE SCALE GENOMIC DNA]</scope>
    <source>
        <strain evidence="1 2">DSM 19515</strain>
    </source>
</reference>
<keyword evidence="2" id="KW-1185">Reference proteome</keyword>
<evidence type="ECO:0008006" key="3">
    <source>
        <dbReference type="Google" id="ProtNLM"/>
    </source>
</evidence>
<accession>A0ABT9PIF3</accession>
<sequence>MIGFAGAIAGSVAARHGLTGGLPGWERTNYTGSAVSLTGGVETAAGLVAGTLAAGASRRGATWWSSTSEQSGARYALAALVATLTAAGAGYIDDHLEDRFPAQGKGFRGHLGALKSGKPTSGVLKIGAIGVGALCAGSLTGGRAGEKALDAALIALSANFINLLDLRPGRARKAAGVVACCLAPASPLAQVALGATVAGLREDLQGKKMLGDLGANALGAHLGVALSALPLRIKVAILAALVALTAASEKVSFSSIIESTPVLRELDALGRE</sequence>
<name>A0ABT9PIF3_9ACTO</name>